<dbReference type="InterPro" id="IPR004240">
    <property type="entry name" value="EMP70"/>
</dbReference>
<keyword evidence="10" id="KW-1185">Reference proteome</keyword>
<evidence type="ECO:0000256" key="1">
    <source>
        <dbReference type="ARBA" id="ARBA00004141"/>
    </source>
</evidence>
<keyword evidence="5 7" id="KW-1133">Transmembrane helix</keyword>
<dbReference type="Pfam" id="PF02990">
    <property type="entry name" value="EMP70"/>
    <property type="match status" value="1"/>
</dbReference>
<evidence type="ECO:0000313" key="10">
    <source>
        <dbReference type="Proteomes" id="UP000693970"/>
    </source>
</evidence>
<evidence type="ECO:0000256" key="7">
    <source>
        <dbReference type="RuleBase" id="RU363079"/>
    </source>
</evidence>
<dbReference type="GO" id="GO:0016020">
    <property type="term" value="C:membrane"/>
    <property type="evidence" value="ECO:0007669"/>
    <property type="project" value="UniProtKB-SubCell"/>
</dbReference>
<name>A0A9K3L244_9STRA</name>
<feature type="transmembrane region" description="Helical" evidence="7">
    <location>
        <begin position="6"/>
        <end position="27"/>
    </location>
</feature>
<evidence type="ECO:0000313" key="9">
    <source>
        <dbReference type="EMBL" id="KAG7354248.1"/>
    </source>
</evidence>
<reference evidence="9" key="2">
    <citation type="submission" date="2021-04" db="EMBL/GenBank/DDBJ databases">
        <authorList>
            <person name="Podell S."/>
        </authorList>
    </citation>
    <scope>NUCLEOTIDE SEQUENCE</scope>
    <source>
        <strain evidence="9">Hildebrandi</strain>
    </source>
</reference>
<comment type="caution">
    <text evidence="9">The sequence shown here is derived from an EMBL/GenBank/DDBJ whole genome shotgun (WGS) entry which is preliminary data.</text>
</comment>
<feature type="transmembrane region" description="Helical" evidence="7">
    <location>
        <begin position="310"/>
        <end position="334"/>
    </location>
</feature>
<evidence type="ECO:0000256" key="6">
    <source>
        <dbReference type="ARBA" id="ARBA00023136"/>
    </source>
</evidence>
<comment type="caution">
    <text evidence="7">Lacks conserved residue(s) required for the propagation of feature annotation.</text>
</comment>
<protein>
    <recommendedName>
        <fullName evidence="7">Transmembrane 9 superfamily member</fullName>
    </recommendedName>
</protein>
<evidence type="ECO:0000256" key="2">
    <source>
        <dbReference type="ARBA" id="ARBA00005227"/>
    </source>
</evidence>
<accession>A0A9K3L244</accession>
<proteinExistence type="inferred from homology"/>
<feature type="compositionally biased region" description="Polar residues" evidence="8">
    <location>
        <begin position="225"/>
        <end position="236"/>
    </location>
</feature>
<dbReference type="PANTHER" id="PTHR10766">
    <property type="entry name" value="TRANSMEMBRANE 9 SUPERFAMILY PROTEIN"/>
    <property type="match status" value="1"/>
</dbReference>
<sequence>MKPPLAGRATQAALILVLLDGPYRAFVARRSVRNPRKDLSQEEGTSNFDEISFYIVYAGPSENPHERYSSFDLLPFYKAASSPKDKHGQGETSSEVNLPEGTIHAPFFPFRLPAKDSGITVKIPRNGNSPTPTSSEETWVVGPLMESHAKLLSQAVEDQWECQGVLSGLPVWAKIGEMMRNETGNLLQPHINTKHILEVLYNREKSPRCQSGSHRCPEWRKKSTNRTQKSSRSTGGNLRYERGLHVTLLSSVENRDDAHDDVFREPPMLPLLAGLVGAGIQLLVVLWMVLWFDSVRCFSPFLFEPSNLELLSMLISRVAFFFVFAGFVSAKIVLEYASATNVQEHALDTFHDELELTSNIETDSTDGLEEGTNDDVIYLSAMMRRAMSWVLTWVPFHQVQQLSPALASQQDYKDVHPSNGRYKFAGSRVQIVEVAWTFVGQGNGVSNI</sequence>
<dbReference type="AlphaFoldDB" id="A0A9K3L244"/>
<evidence type="ECO:0000256" key="5">
    <source>
        <dbReference type="ARBA" id="ARBA00022989"/>
    </source>
</evidence>
<gene>
    <name evidence="9" type="ORF">IV203_003604</name>
</gene>
<dbReference type="GO" id="GO:0072657">
    <property type="term" value="P:protein localization to membrane"/>
    <property type="evidence" value="ECO:0007669"/>
    <property type="project" value="TreeGrafter"/>
</dbReference>
<keyword evidence="6 7" id="KW-0472">Membrane</keyword>
<evidence type="ECO:0000256" key="4">
    <source>
        <dbReference type="ARBA" id="ARBA00022729"/>
    </source>
</evidence>
<comment type="subcellular location">
    <subcellularLocation>
        <location evidence="1">Membrane</location>
        <topology evidence="1">Multi-pass membrane protein</topology>
    </subcellularLocation>
</comment>
<evidence type="ECO:0000256" key="3">
    <source>
        <dbReference type="ARBA" id="ARBA00022692"/>
    </source>
</evidence>
<dbReference type="Proteomes" id="UP000693970">
    <property type="component" value="Unassembled WGS sequence"/>
</dbReference>
<dbReference type="EMBL" id="JAGRRH010000016">
    <property type="protein sequence ID" value="KAG7354248.1"/>
    <property type="molecule type" value="Genomic_DNA"/>
</dbReference>
<feature type="region of interest" description="Disordered" evidence="8">
    <location>
        <begin position="207"/>
        <end position="237"/>
    </location>
</feature>
<feature type="transmembrane region" description="Helical" evidence="7">
    <location>
        <begin position="269"/>
        <end position="290"/>
    </location>
</feature>
<evidence type="ECO:0000256" key="8">
    <source>
        <dbReference type="SAM" id="MobiDB-lite"/>
    </source>
</evidence>
<keyword evidence="4" id="KW-0732">Signal</keyword>
<organism evidence="9 10">
    <name type="scientific">Nitzschia inconspicua</name>
    <dbReference type="NCBI Taxonomy" id="303405"/>
    <lineage>
        <taxon>Eukaryota</taxon>
        <taxon>Sar</taxon>
        <taxon>Stramenopiles</taxon>
        <taxon>Ochrophyta</taxon>
        <taxon>Bacillariophyta</taxon>
        <taxon>Bacillariophyceae</taxon>
        <taxon>Bacillariophycidae</taxon>
        <taxon>Bacillariales</taxon>
        <taxon>Bacillariaceae</taxon>
        <taxon>Nitzschia</taxon>
    </lineage>
</organism>
<reference evidence="9" key="1">
    <citation type="journal article" date="2021" name="Sci. Rep.">
        <title>Diploid genomic architecture of Nitzschia inconspicua, an elite biomass production diatom.</title>
        <authorList>
            <person name="Oliver A."/>
            <person name="Podell S."/>
            <person name="Pinowska A."/>
            <person name="Traller J.C."/>
            <person name="Smith S.R."/>
            <person name="McClure R."/>
            <person name="Beliaev A."/>
            <person name="Bohutskyi P."/>
            <person name="Hill E.A."/>
            <person name="Rabines A."/>
            <person name="Zheng H."/>
            <person name="Allen L.Z."/>
            <person name="Kuo A."/>
            <person name="Grigoriev I.V."/>
            <person name="Allen A.E."/>
            <person name="Hazlebeck D."/>
            <person name="Allen E.E."/>
        </authorList>
    </citation>
    <scope>NUCLEOTIDE SEQUENCE</scope>
    <source>
        <strain evidence="9">Hildebrandi</strain>
    </source>
</reference>
<keyword evidence="3 7" id="KW-0812">Transmembrane</keyword>
<comment type="similarity">
    <text evidence="2 7">Belongs to the nonaspanin (TM9SF) (TC 9.A.2) family.</text>
</comment>